<feature type="compositionally biased region" description="Basic residues" evidence="3">
    <location>
        <begin position="367"/>
        <end position="379"/>
    </location>
</feature>
<dbReference type="InterPro" id="IPR007214">
    <property type="entry name" value="YbaK/aa-tRNA-synth-assoc-dom"/>
</dbReference>
<dbReference type="EMBL" id="JAUNZN010000003">
    <property type="protein sequence ID" value="KAK4823549.1"/>
    <property type="molecule type" value="Genomic_DNA"/>
</dbReference>
<comment type="similarity">
    <text evidence="1">Belongs to the PRORSD1 family.</text>
</comment>
<evidence type="ECO:0000256" key="2">
    <source>
        <dbReference type="ARBA" id="ARBA00031612"/>
    </source>
</evidence>
<accession>A0AAN7RWV2</accession>
<comment type="caution">
    <text evidence="5">The sequence shown here is derived from an EMBL/GenBank/DDBJ whole genome shotgun (WGS) entry which is preliminary data.</text>
</comment>
<feature type="compositionally biased region" description="Basic and acidic residues" evidence="3">
    <location>
        <begin position="387"/>
        <end position="396"/>
    </location>
</feature>
<dbReference type="Gene3D" id="3.90.960.10">
    <property type="entry name" value="YbaK/aminoacyl-tRNA synthetase-associated domain"/>
    <property type="match status" value="1"/>
</dbReference>
<protein>
    <recommendedName>
        <fullName evidence="2">PrdX deacylase domain-containing protein 1</fullName>
    </recommendedName>
</protein>
<proteinExistence type="inferred from homology"/>
<evidence type="ECO:0000259" key="4">
    <source>
        <dbReference type="Pfam" id="PF04073"/>
    </source>
</evidence>
<dbReference type="GO" id="GO:0002161">
    <property type="term" value="F:aminoacyl-tRNA deacylase activity"/>
    <property type="evidence" value="ECO:0007669"/>
    <property type="project" value="InterPro"/>
</dbReference>
<evidence type="ECO:0000313" key="6">
    <source>
        <dbReference type="Proteomes" id="UP001333110"/>
    </source>
</evidence>
<dbReference type="AlphaFoldDB" id="A0AAN7RWV2"/>
<organism evidence="5 6">
    <name type="scientific">Mycteria americana</name>
    <name type="common">Wood stork</name>
    <dbReference type="NCBI Taxonomy" id="33587"/>
    <lineage>
        <taxon>Eukaryota</taxon>
        <taxon>Metazoa</taxon>
        <taxon>Chordata</taxon>
        <taxon>Craniata</taxon>
        <taxon>Vertebrata</taxon>
        <taxon>Euteleostomi</taxon>
        <taxon>Archelosauria</taxon>
        <taxon>Archosauria</taxon>
        <taxon>Dinosauria</taxon>
        <taxon>Saurischia</taxon>
        <taxon>Theropoda</taxon>
        <taxon>Coelurosauria</taxon>
        <taxon>Aves</taxon>
        <taxon>Neognathae</taxon>
        <taxon>Neoaves</taxon>
        <taxon>Aequornithes</taxon>
        <taxon>Ciconiiformes</taxon>
        <taxon>Ciconiidae</taxon>
        <taxon>Mycteria</taxon>
    </lineage>
</organism>
<dbReference type="InterPro" id="IPR036754">
    <property type="entry name" value="YbaK/aa-tRNA-synt-asso_dom_sf"/>
</dbReference>
<feature type="region of interest" description="Disordered" evidence="3">
    <location>
        <begin position="367"/>
        <end position="412"/>
    </location>
</feature>
<dbReference type="InterPro" id="IPR040285">
    <property type="entry name" value="ProX/PRXD1"/>
</dbReference>
<dbReference type="Proteomes" id="UP001333110">
    <property type="component" value="Unassembled WGS sequence"/>
</dbReference>
<name>A0AAN7RWV2_MYCAM</name>
<dbReference type="PANTHER" id="PTHR31423">
    <property type="entry name" value="YBAK DOMAIN-CONTAINING PROTEIN"/>
    <property type="match status" value="1"/>
</dbReference>
<evidence type="ECO:0000256" key="3">
    <source>
        <dbReference type="SAM" id="MobiDB-lite"/>
    </source>
</evidence>
<reference evidence="5 6" key="1">
    <citation type="journal article" date="2023" name="J. Hered.">
        <title>Chromosome-level genome of the wood stork (Mycteria americana) provides insight into avian chromosome evolution.</title>
        <authorList>
            <person name="Flamio R. Jr."/>
            <person name="Ramstad K.M."/>
        </authorList>
    </citation>
    <scope>NUCLEOTIDE SEQUENCE [LARGE SCALE GENOMIC DNA]</scope>
    <source>
        <strain evidence="5">JAX WOST 10</strain>
    </source>
</reference>
<keyword evidence="6" id="KW-1185">Reference proteome</keyword>
<sequence>MAAAELREALAQRLRDLGIATVTTEHPQVGAAATSPRGPWRRPSPCRRGCGGSVQPRCLLASSGPFLNPEMRTDEPDGTGYTAVLGPVLSGATAHPLLHHEVDSIHDAFQTSHSQLKVHKPQHSKVSVVEPQKGVVFTVEEMMPHVQHMKGGHSKNLFLKDKKKKGFWLVTVLHNRQINLNDLAKKLGVGSGNLRFADENAMLEKLKVGQGCATPLALFCDSGDVRFVLDAGFLEGGHEKEETNFATLQKTHIYHQDPPDAQNYLSIVLLLGPWTAPVCNWEHPSQLPENEYTKKVFVALHFSTSSPIPDGIQKAEQSYNSIMQDMQALRLQCIDDIERRDGLVVIHNAHTTITTGEPQLDLLKMKGMGRRKEGKKRGRLPSYWDSASDKKRKEGKICFSSGSSSERKEKFP</sequence>
<dbReference type="Pfam" id="PF04073">
    <property type="entry name" value="tRNA_edit"/>
    <property type="match status" value="1"/>
</dbReference>
<evidence type="ECO:0000256" key="1">
    <source>
        <dbReference type="ARBA" id="ARBA00010201"/>
    </source>
</evidence>
<feature type="domain" description="YbaK/aminoacyl-tRNA synthetase-associated" evidence="4">
    <location>
        <begin position="136"/>
        <end position="231"/>
    </location>
</feature>
<dbReference type="PANTHER" id="PTHR31423:SF3">
    <property type="entry name" value="PROLYL-TRNA SYNTHETASE ASSOCIATED DOMAIN-CONTAINING PROTEIN 1-RELATED"/>
    <property type="match status" value="1"/>
</dbReference>
<gene>
    <name evidence="5" type="ORF">QYF61_003181</name>
</gene>
<dbReference type="SUPFAM" id="SSF55826">
    <property type="entry name" value="YbaK/ProRS associated domain"/>
    <property type="match status" value="1"/>
</dbReference>
<evidence type="ECO:0000313" key="5">
    <source>
        <dbReference type="EMBL" id="KAK4823549.1"/>
    </source>
</evidence>